<dbReference type="RefSeq" id="WP_135195871.1">
    <property type="nucleotide sequence ID" value="NZ_SPVH01000007.1"/>
</dbReference>
<accession>A0A4Y9RQ69</accession>
<evidence type="ECO:0000313" key="2">
    <source>
        <dbReference type="Proteomes" id="UP000298216"/>
    </source>
</evidence>
<evidence type="ECO:0000313" key="1">
    <source>
        <dbReference type="EMBL" id="TFW11043.1"/>
    </source>
</evidence>
<evidence type="ECO:0008006" key="3">
    <source>
        <dbReference type="Google" id="ProtNLM"/>
    </source>
</evidence>
<comment type="caution">
    <text evidence="1">The sequence shown here is derived from an EMBL/GenBank/DDBJ whole genome shotgun (WGS) entry which is preliminary data.</text>
</comment>
<protein>
    <recommendedName>
        <fullName evidence="3">DUF2188 domain-containing protein</fullName>
    </recommendedName>
</protein>
<name>A0A4Y9RQ69_9CAUL</name>
<dbReference type="AlphaFoldDB" id="A0A4Y9RQ69"/>
<sequence>MIAAPPVPPAVEILTIQPIGNRWRVTSSDGLFEGVFTDAKSAVRCAKAEAEAHPGHILLLAEPRMAA</sequence>
<keyword evidence="2" id="KW-1185">Reference proteome</keyword>
<dbReference type="Proteomes" id="UP000298216">
    <property type="component" value="Unassembled WGS sequence"/>
</dbReference>
<reference evidence="1 2" key="1">
    <citation type="submission" date="2019-03" db="EMBL/GenBank/DDBJ databases">
        <title>Draft genome of Brevundimonas sp. a heavy metal resistant soil bacteria.</title>
        <authorList>
            <person name="Soto J."/>
        </authorList>
    </citation>
    <scope>NUCLEOTIDE SEQUENCE [LARGE SCALE GENOMIC DNA]</scope>
    <source>
        <strain evidence="1 2">B-10</strain>
    </source>
</reference>
<gene>
    <name evidence="1" type="ORF">EGY25_15280</name>
</gene>
<dbReference type="EMBL" id="SPVH01000007">
    <property type="protein sequence ID" value="TFW11043.1"/>
    <property type="molecule type" value="Genomic_DNA"/>
</dbReference>
<proteinExistence type="predicted"/>
<dbReference type="OrthoDB" id="7206537at2"/>
<organism evidence="1 2">
    <name type="scientific">Brevundimonas intermedia</name>
    <dbReference type="NCBI Taxonomy" id="74315"/>
    <lineage>
        <taxon>Bacteria</taxon>
        <taxon>Pseudomonadati</taxon>
        <taxon>Pseudomonadota</taxon>
        <taxon>Alphaproteobacteria</taxon>
        <taxon>Caulobacterales</taxon>
        <taxon>Caulobacteraceae</taxon>
        <taxon>Brevundimonas</taxon>
    </lineage>
</organism>